<dbReference type="Gene3D" id="1.10.340.70">
    <property type="match status" value="1"/>
</dbReference>
<dbReference type="CDD" id="cd01647">
    <property type="entry name" value="RT_LTR"/>
    <property type="match status" value="1"/>
</dbReference>
<dbReference type="InterPro" id="IPR000477">
    <property type="entry name" value="RT_dom"/>
</dbReference>
<evidence type="ECO:0000313" key="12">
    <source>
        <dbReference type="RefSeq" id="XP_046593873.1"/>
    </source>
</evidence>
<dbReference type="InterPro" id="IPR012337">
    <property type="entry name" value="RNaseH-like_sf"/>
</dbReference>
<dbReference type="PROSITE" id="PS50994">
    <property type="entry name" value="INTEGRASE"/>
    <property type="match status" value="1"/>
</dbReference>
<reference evidence="12" key="1">
    <citation type="submission" date="2025-08" db="UniProtKB">
        <authorList>
            <consortium name="RefSeq"/>
        </authorList>
    </citation>
    <scope>IDENTIFICATION</scope>
    <source>
        <tissue evidence="12">Thorax and Abdomen</tissue>
    </source>
</reference>
<evidence type="ECO:0000259" key="10">
    <source>
        <dbReference type="PROSITE" id="PS50994"/>
    </source>
</evidence>
<evidence type="ECO:0000256" key="5">
    <source>
        <dbReference type="ARBA" id="ARBA00022759"/>
    </source>
</evidence>
<dbReference type="InterPro" id="IPR043128">
    <property type="entry name" value="Rev_trsase/Diguanyl_cyclase"/>
</dbReference>
<dbReference type="PANTHER" id="PTHR37984">
    <property type="entry name" value="PROTEIN CBG26694"/>
    <property type="match status" value="1"/>
</dbReference>
<dbReference type="Pfam" id="PF17917">
    <property type="entry name" value="RT_RNaseH"/>
    <property type="match status" value="1"/>
</dbReference>
<sequence>MPDGNTSNARAANGEENAPVHGIRPPKHLVFSNDMSNNWKNWIQQFEWYAIATQLNKKVKDVQAATFMVTIGPDAIQVFNNFNLTQIEQTDIEIIKNKFNNYFIPKINESFERSEKYQGNKSKKVNIAEAEEENEEEVFYINQIETKKSEDWHETIIANRVKFSAKLNTVLNERVPTILGGESCEKLELISRVNEINLNEAENKEPFEGLGHLKNFEYNIDLIDNPKFEIIPARRVPHSVREAVKAELEKMVKLNVIKPTTEPTPAISPVVIVSKNNKIRICMDPTEVNKNILRRHYPLKTMEEISARLSGSKHFTLLDFKRGFWQIKVSKRTQKYLTFSTPWGRCSCTRLPLGLLSSPEVFQQAINAIIQDLPNVECSMDDILIHVASRDELKNHTQKVVQAIKEAGLKLNKEKCIMKATKIKFSGQIVSEKVLEIDPEKVKAIKRLQKPKNKTQLQRLLGMVTYLNKFIPNMSELTDSLRNLLKTAAQQNYPQIEKQALAIEFACNKFHEYVYGKKTQGRTNQKPLQIIFKKPIQNAPSRLQRILFNVRQYSPIVSYKKGTEIPIADRLSRDCKQTNNDLEEEELEGEKLLVPESQKQKMLKNIHAGHLGIQSCLRRARQLLHWKGQYKDIEDFVESCKICQKTQKSNDKQPVVTYEIPTLPWQIVATDLFAFQGKEYILICDSYSGFIDFKLLKSQTSNEIINHLKNWFATHGIPKILESDNGPQFSSREFQEFRKTWYFQHRTSSP</sequence>
<dbReference type="Gene3D" id="3.30.420.10">
    <property type="entry name" value="Ribonuclease H-like superfamily/Ribonuclease H"/>
    <property type="match status" value="1"/>
</dbReference>
<dbReference type="Pfam" id="PF17921">
    <property type="entry name" value="Integrase_H2C2"/>
    <property type="match status" value="1"/>
</dbReference>
<evidence type="ECO:0000256" key="4">
    <source>
        <dbReference type="ARBA" id="ARBA00022722"/>
    </source>
</evidence>
<feature type="domain" description="Integrase catalytic" evidence="10">
    <location>
        <begin position="660"/>
        <end position="750"/>
    </location>
</feature>
<dbReference type="InterPro" id="IPR001584">
    <property type="entry name" value="Integrase_cat-core"/>
</dbReference>
<evidence type="ECO:0000256" key="2">
    <source>
        <dbReference type="ARBA" id="ARBA00022679"/>
    </source>
</evidence>
<dbReference type="InterPro" id="IPR043502">
    <property type="entry name" value="DNA/RNA_pol_sf"/>
</dbReference>
<protein>
    <recommendedName>
        <fullName evidence="1">RNA-directed DNA polymerase</fullName>
        <ecNumber evidence="1">2.7.7.49</ecNumber>
    </recommendedName>
</protein>
<dbReference type="InterPro" id="IPR036397">
    <property type="entry name" value="RNaseH_sf"/>
</dbReference>
<dbReference type="EC" id="2.7.7.49" evidence="1"/>
<dbReference type="Pfam" id="PF00665">
    <property type="entry name" value="rve"/>
    <property type="match status" value="1"/>
</dbReference>
<keyword evidence="2" id="KW-0808">Transferase</keyword>
<feature type="domain" description="Reverse transcriptase" evidence="9">
    <location>
        <begin position="254"/>
        <end position="430"/>
    </location>
</feature>
<keyword evidence="6" id="KW-0378">Hydrolase</keyword>
<keyword evidence="7" id="KW-0695">RNA-directed DNA polymerase</keyword>
<dbReference type="InterPro" id="IPR041588">
    <property type="entry name" value="Integrase_H2C2"/>
</dbReference>
<evidence type="ECO:0000256" key="7">
    <source>
        <dbReference type="ARBA" id="ARBA00022918"/>
    </source>
</evidence>
<dbReference type="Gene3D" id="3.30.70.270">
    <property type="match status" value="2"/>
</dbReference>
<evidence type="ECO:0000259" key="9">
    <source>
        <dbReference type="PROSITE" id="PS50878"/>
    </source>
</evidence>
<keyword evidence="11" id="KW-1185">Reference proteome</keyword>
<dbReference type="InterPro" id="IPR041373">
    <property type="entry name" value="RT_RNaseH"/>
</dbReference>
<name>A0ABM3G0U5_NEOLC</name>
<evidence type="ECO:0000256" key="8">
    <source>
        <dbReference type="SAM" id="MobiDB-lite"/>
    </source>
</evidence>
<dbReference type="InterPro" id="IPR050951">
    <property type="entry name" value="Retrovirus_Pol_polyprotein"/>
</dbReference>
<keyword evidence="4" id="KW-0540">Nuclease</keyword>
<gene>
    <name evidence="12" type="primary">LOC107221295</name>
</gene>
<evidence type="ECO:0000256" key="6">
    <source>
        <dbReference type="ARBA" id="ARBA00022801"/>
    </source>
</evidence>
<dbReference type="PANTHER" id="PTHR37984:SF9">
    <property type="entry name" value="INTEGRASE CATALYTIC DOMAIN-CONTAINING PROTEIN"/>
    <property type="match status" value="1"/>
</dbReference>
<accession>A0ABM3G0U5</accession>
<evidence type="ECO:0000313" key="11">
    <source>
        <dbReference type="Proteomes" id="UP000829291"/>
    </source>
</evidence>
<evidence type="ECO:0000256" key="1">
    <source>
        <dbReference type="ARBA" id="ARBA00012493"/>
    </source>
</evidence>
<dbReference type="GeneID" id="107221295"/>
<feature type="compositionally biased region" description="Polar residues" evidence="8">
    <location>
        <begin position="1"/>
        <end position="10"/>
    </location>
</feature>
<dbReference type="Gene3D" id="3.10.10.10">
    <property type="entry name" value="HIV Type 1 Reverse Transcriptase, subunit A, domain 1"/>
    <property type="match status" value="1"/>
</dbReference>
<organism evidence="11 12">
    <name type="scientific">Neodiprion lecontei</name>
    <name type="common">Redheaded pine sawfly</name>
    <dbReference type="NCBI Taxonomy" id="441921"/>
    <lineage>
        <taxon>Eukaryota</taxon>
        <taxon>Metazoa</taxon>
        <taxon>Ecdysozoa</taxon>
        <taxon>Arthropoda</taxon>
        <taxon>Hexapoda</taxon>
        <taxon>Insecta</taxon>
        <taxon>Pterygota</taxon>
        <taxon>Neoptera</taxon>
        <taxon>Endopterygota</taxon>
        <taxon>Hymenoptera</taxon>
        <taxon>Tenthredinoidea</taxon>
        <taxon>Diprionidae</taxon>
        <taxon>Diprioninae</taxon>
        <taxon>Neodiprion</taxon>
    </lineage>
</organism>
<evidence type="ECO:0000256" key="3">
    <source>
        <dbReference type="ARBA" id="ARBA00022695"/>
    </source>
</evidence>
<dbReference type="Proteomes" id="UP000829291">
    <property type="component" value="Chromosome 4"/>
</dbReference>
<dbReference type="RefSeq" id="XP_046593873.1">
    <property type="nucleotide sequence ID" value="XM_046737917.1"/>
</dbReference>
<dbReference type="SUPFAM" id="SSF53098">
    <property type="entry name" value="Ribonuclease H-like"/>
    <property type="match status" value="1"/>
</dbReference>
<dbReference type="Pfam" id="PF00078">
    <property type="entry name" value="RVT_1"/>
    <property type="match status" value="1"/>
</dbReference>
<feature type="region of interest" description="Disordered" evidence="8">
    <location>
        <begin position="1"/>
        <end position="22"/>
    </location>
</feature>
<dbReference type="PROSITE" id="PS50878">
    <property type="entry name" value="RT_POL"/>
    <property type="match status" value="1"/>
</dbReference>
<keyword evidence="5" id="KW-0255">Endonuclease</keyword>
<keyword evidence="3" id="KW-0548">Nucleotidyltransferase</keyword>
<dbReference type="SUPFAM" id="SSF56672">
    <property type="entry name" value="DNA/RNA polymerases"/>
    <property type="match status" value="1"/>
</dbReference>
<proteinExistence type="predicted"/>